<feature type="compositionally biased region" description="Basic and acidic residues" evidence="2">
    <location>
        <begin position="1528"/>
        <end position="1550"/>
    </location>
</feature>
<evidence type="ECO:0000313" key="6">
    <source>
        <dbReference type="EMBL" id="CAI8039498.1"/>
    </source>
</evidence>
<dbReference type="Pfam" id="PF07593">
    <property type="entry name" value="UnbV_ASPIC"/>
    <property type="match status" value="1"/>
</dbReference>
<feature type="chain" id="PRO_5041356193" evidence="3">
    <location>
        <begin position="17"/>
        <end position="1639"/>
    </location>
</feature>
<dbReference type="Proteomes" id="UP001174909">
    <property type="component" value="Unassembled WGS sequence"/>
</dbReference>
<dbReference type="Pfam" id="PF06114">
    <property type="entry name" value="Peptidase_M78"/>
    <property type="match status" value="1"/>
</dbReference>
<name>A0AA35T1Y5_GEOBA</name>
<feature type="domain" description="ASPIC/UnbV" evidence="5">
    <location>
        <begin position="470"/>
        <end position="516"/>
    </location>
</feature>
<evidence type="ECO:0000313" key="7">
    <source>
        <dbReference type="Proteomes" id="UP001174909"/>
    </source>
</evidence>
<reference evidence="6" key="1">
    <citation type="submission" date="2023-03" db="EMBL/GenBank/DDBJ databases">
        <authorList>
            <person name="Steffen K."/>
            <person name="Cardenas P."/>
        </authorList>
    </citation>
    <scope>NUCLEOTIDE SEQUENCE</scope>
</reference>
<dbReference type="InterPro" id="IPR028994">
    <property type="entry name" value="Integrin_alpha_N"/>
</dbReference>
<dbReference type="PANTHER" id="PTHR16026:SF0">
    <property type="entry name" value="CARTILAGE ACIDIC PROTEIN 1"/>
    <property type="match status" value="1"/>
</dbReference>
<dbReference type="SUPFAM" id="SSF69318">
    <property type="entry name" value="Integrin alpha N-terminal domain"/>
    <property type="match status" value="1"/>
</dbReference>
<dbReference type="InterPro" id="IPR027039">
    <property type="entry name" value="Crtac1"/>
</dbReference>
<dbReference type="InterPro" id="IPR013517">
    <property type="entry name" value="FG-GAP"/>
</dbReference>
<comment type="caution">
    <text evidence="6">The sequence shown here is derived from an EMBL/GenBank/DDBJ whole genome shotgun (WGS) entry which is preliminary data.</text>
</comment>
<accession>A0AA35T1Y5</accession>
<organism evidence="6 7">
    <name type="scientific">Geodia barretti</name>
    <name type="common">Barrett's horny sponge</name>
    <dbReference type="NCBI Taxonomy" id="519541"/>
    <lineage>
        <taxon>Eukaryota</taxon>
        <taxon>Metazoa</taxon>
        <taxon>Porifera</taxon>
        <taxon>Demospongiae</taxon>
        <taxon>Heteroscleromorpha</taxon>
        <taxon>Tetractinellida</taxon>
        <taxon>Astrophorina</taxon>
        <taxon>Geodiidae</taxon>
        <taxon>Geodia</taxon>
    </lineage>
</organism>
<dbReference type="Pfam" id="PF04465">
    <property type="entry name" value="DUF499"/>
    <property type="match status" value="1"/>
</dbReference>
<dbReference type="Pfam" id="PF13517">
    <property type="entry name" value="FG-GAP_3"/>
    <property type="match status" value="3"/>
</dbReference>
<dbReference type="PANTHER" id="PTHR16026">
    <property type="entry name" value="CARTILAGE ACIDIC PROTEIN 1"/>
    <property type="match status" value="1"/>
</dbReference>
<gene>
    <name evidence="6" type="ORF">GBAR_LOCUS21967</name>
</gene>
<sequence length="1639" mass="182312">MLIFCCSLLFSLNTVAQPLPQFTDITHEAGIDFVHNTGAFGKKYLPETMGSGCAFIDYDTDGWQDILLVNGKDWEGEPTQKRQTMALYRNNRDGTFTDVTETADLATPLYGIGVAVADYDNDGDPDIYISTLETDRLFQNNGDGTFVDVTEAAGIHNPGFGTSCAWFDYNKDGHLDLYVANYVDWSRENDLFCTLDGINKSYCTPESYTGQSSKLFRNRGDGTFADVSRIARIEDNTSKSLGVCIFDYNADGLPDIFEANDTQPNKLYQNNGDGTFIESGMLAGIAYNESGVATGAMGIDAADYDRIGKESLVIGNFSNEMLNLYHNEGDFFIDDAPVAHIGNATLLTLTFACFFFDFDLDGNLDIFTANGHVENDINAIQTQVTYAQPPHLFHNDSQGKFTDVLHKVGADLAKPMVGRGGAYGDIDNDGDWDLLVTTSNGPAHLFRNEDGNRNAWIKIQLVGRTSNRDGIGAQIRITSALGTQTRTVKSGSSYCSQSELTAIFGINDDPIIQTIEKPFPVIVVNPKDSPYGRIFTLIHELVHIALGESVIQNTDFEEENTPNLDPIEVFCNQVAADVLVPENELLETVNLEILEEDLPRISKFFHYWHNVFERRFDPDRDIRSAVGIITEARNNTFHTETEDLSPGYALARLHEIADMLGQINAPEQKREVEALRDKVLTSATLVAEAKPKLPRRKAADLKSWRDVIRPNTDVIEGSFRKSEFAADLQEVFEGKAKTPEYGETEIFFNQTYITPGLHQLLVNTLKRLGGKSGDPVIQLKTGFGGGKTHSLIALYHLVTGANMLRELPPEGKYARLRKEIDDIIEEAEWDSGTPINANVSVLVGTYLSTTDSDETKQGDPLNTLWGRMADQLGGQDAYNIIQKAALEGIAPGGKQLDALFELVGPSVILIDELVAYARNVQDVTQESIYTFFQTLTESVNRSKNVTLVATLPEGQVQAGGEGGMTVLDTLESILERIDAVSIPLEVDNAFEVVRRRLFGSIIDETERDLTCEAFRKMYQNSRSEYPDGVNDQRYLQRMKDCYPIHPEVFDRLSQDWAVIPGFQRTRGVLRMMATCISRLYQEQDPSLLIMPANLTLDDPALADEFTRLLARSGGNWDPVVQEIDSHGSRTEQIDRSSQNFIEVGNAARQTARTIFLGSATGGAVKGITTRQIHLGVVEPGQGISVYNDALSRMTGNLYFLYNLDDRYYFHTQENLNKVAIDRAAEYTEEDIHAEIVSRLERAIGRDPSVQICPTSSSLVKDSETIQYIILPPQASLPSREKETDTASDTARKILTYSADDERQRTFRNALLFIAARRDDIRDLKNLVKNYLAWNSVMNGDVLHGALTNLEGARLDQTTENLESAEDAVTTALFKAYRWALAPSQSDPQNSAYDFSITDTKIDDRRIISRLREKFIEDDAIVTKIAPEIFAAQLQQYVWSSDAYQEHIGLDTLWELMAQNVYMPRLRDRNILATCIRDGVQAGTFGYASAYEDDNYRNFRFEEQVGGLRVVEGSAAVLINPEMAKLLKEEKERQKKSDAPESAPDTEKQTGDDPTGVVIEPPQAKGPTHVVVTKALQLELPFGNEIDILQDEIARTLQADGGNVKIEITVTANKSDGFSENTTRAVKQNSEHLNAEFKSD</sequence>
<dbReference type="EMBL" id="CASHTH010003044">
    <property type="protein sequence ID" value="CAI8039498.1"/>
    <property type="molecule type" value="Genomic_DNA"/>
</dbReference>
<evidence type="ECO:0000256" key="2">
    <source>
        <dbReference type="SAM" id="MobiDB-lite"/>
    </source>
</evidence>
<dbReference type="Gene3D" id="2.130.10.130">
    <property type="entry name" value="Integrin alpha, N-terminal"/>
    <property type="match status" value="1"/>
</dbReference>
<feature type="domain" description="IrrE N-terminal-like" evidence="4">
    <location>
        <begin position="518"/>
        <end position="608"/>
    </location>
</feature>
<dbReference type="InterPro" id="IPR010359">
    <property type="entry name" value="IrrE_HExxH"/>
</dbReference>
<evidence type="ECO:0000259" key="4">
    <source>
        <dbReference type="Pfam" id="PF06114"/>
    </source>
</evidence>
<evidence type="ECO:0000259" key="5">
    <source>
        <dbReference type="Pfam" id="PF07593"/>
    </source>
</evidence>
<evidence type="ECO:0000256" key="3">
    <source>
        <dbReference type="SAM" id="SignalP"/>
    </source>
</evidence>
<feature type="region of interest" description="Disordered" evidence="2">
    <location>
        <begin position="1528"/>
        <end position="1564"/>
    </location>
</feature>
<keyword evidence="1 3" id="KW-0732">Signal</keyword>
<dbReference type="InterPro" id="IPR007555">
    <property type="entry name" value="DUF499"/>
</dbReference>
<dbReference type="InterPro" id="IPR011519">
    <property type="entry name" value="UnbV_ASPIC"/>
</dbReference>
<evidence type="ECO:0000256" key="1">
    <source>
        <dbReference type="ARBA" id="ARBA00022729"/>
    </source>
</evidence>
<proteinExistence type="predicted"/>
<dbReference type="Gene3D" id="1.10.10.2910">
    <property type="match status" value="1"/>
</dbReference>
<keyword evidence="7" id="KW-1185">Reference proteome</keyword>
<feature type="signal peptide" evidence="3">
    <location>
        <begin position="1"/>
        <end position="16"/>
    </location>
</feature>
<protein>
    <submittedName>
        <fullName evidence="6">Cartilage acidic protein 1</fullName>
    </submittedName>
</protein>